<keyword evidence="10" id="KW-0675">Receptor</keyword>
<dbReference type="SUPFAM" id="SSF49464">
    <property type="entry name" value="Carboxypeptidase regulatory domain-like"/>
    <property type="match status" value="1"/>
</dbReference>
<dbReference type="InterPro" id="IPR039426">
    <property type="entry name" value="TonB-dep_rcpt-like"/>
</dbReference>
<dbReference type="SUPFAM" id="SSF56935">
    <property type="entry name" value="Porins"/>
    <property type="match status" value="1"/>
</dbReference>
<dbReference type="InterPro" id="IPR000531">
    <property type="entry name" value="Beta-barrel_TonB"/>
</dbReference>
<evidence type="ECO:0000256" key="8">
    <source>
        <dbReference type="ARBA" id="ARBA00023077"/>
    </source>
</evidence>
<keyword evidence="3 12" id="KW-1134">Transmembrane beta strand</keyword>
<dbReference type="AlphaFoldDB" id="A0A1G9UFI6"/>
<reference evidence="18" key="1">
    <citation type="submission" date="2016-10" db="EMBL/GenBank/DDBJ databases">
        <authorList>
            <person name="Varghese N."/>
            <person name="Submissions S."/>
        </authorList>
    </citation>
    <scope>NUCLEOTIDE SEQUENCE [LARGE SCALE GENOMIC DNA]</scope>
    <source>
        <strain evidence="18">DSM 19110</strain>
    </source>
</reference>
<keyword evidence="8 13" id="KW-0798">TonB box</keyword>
<feature type="domain" description="Secretin/TonB short N-terminal" evidence="15">
    <location>
        <begin position="86"/>
        <end position="134"/>
    </location>
</feature>
<dbReference type="Gene3D" id="2.170.130.10">
    <property type="entry name" value="TonB-dependent receptor, plug domain"/>
    <property type="match status" value="1"/>
</dbReference>
<dbReference type="Pfam" id="PF00593">
    <property type="entry name" value="TonB_dep_Rec_b-barrel"/>
    <property type="match status" value="1"/>
</dbReference>
<evidence type="ECO:0000256" key="4">
    <source>
        <dbReference type="ARBA" id="ARBA00022496"/>
    </source>
</evidence>
<comment type="subcellular location">
    <subcellularLocation>
        <location evidence="1 12">Cell outer membrane</location>
        <topology evidence="1 12">Multi-pass membrane protein</topology>
    </subcellularLocation>
</comment>
<dbReference type="NCBIfam" id="TIGR04057">
    <property type="entry name" value="SusC_RagA_signa"/>
    <property type="match status" value="1"/>
</dbReference>
<evidence type="ECO:0000259" key="15">
    <source>
        <dbReference type="Pfam" id="PF07660"/>
    </source>
</evidence>
<feature type="domain" description="TonB-dependent receptor-like beta-barrel" evidence="14">
    <location>
        <begin position="558"/>
        <end position="992"/>
    </location>
</feature>
<dbReference type="EMBL" id="FNGY01000004">
    <property type="protein sequence ID" value="SDM58285.1"/>
    <property type="molecule type" value="Genomic_DNA"/>
</dbReference>
<evidence type="ECO:0000256" key="7">
    <source>
        <dbReference type="ARBA" id="ARBA00023004"/>
    </source>
</evidence>
<evidence type="ECO:0000256" key="12">
    <source>
        <dbReference type="PROSITE-ProRule" id="PRU01360"/>
    </source>
</evidence>
<dbReference type="InterPro" id="IPR023996">
    <property type="entry name" value="TonB-dep_OMP_SusC/RagA"/>
</dbReference>
<keyword evidence="18" id="KW-1185">Reference proteome</keyword>
<name>A0A1G9UFI6_9SPHI</name>
<dbReference type="Gene3D" id="2.60.40.1120">
    <property type="entry name" value="Carboxypeptidase-like, regulatory domain"/>
    <property type="match status" value="1"/>
</dbReference>
<dbReference type="Proteomes" id="UP000183200">
    <property type="component" value="Unassembled WGS sequence"/>
</dbReference>
<dbReference type="Gene3D" id="2.40.170.20">
    <property type="entry name" value="TonB-dependent receptor, beta-barrel domain"/>
    <property type="match status" value="1"/>
</dbReference>
<evidence type="ECO:0000313" key="18">
    <source>
        <dbReference type="Proteomes" id="UP000183200"/>
    </source>
</evidence>
<dbReference type="GO" id="GO:0009279">
    <property type="term" value="C:cell outer membrane"/>
    <property type="evidence" value="ECO:0007669"/>
    <property type="project" value="UniProtKB-SubCell"/>
</dbReference>
<evidence type="ECO:0000256" key="3">
    <source>
        <dbReference type="ARBA" id="ARBA00022452"/>
    </source>
</evidence>
<proteinExistence type="inferred from homology"/>
<comment type="similarity">
    <text evidence="12 13">Belongs to the TonB-dependent receptor family.</text>
</comment>
<dbReference type="GO" id="GO:0015344">
    <property type="term" value="F:siderophore uptake transmembrane transporter activity"/>
    <property type="evidence" value="ECO:0007669"/>
    <property type="project" value="TreeGrafter"/>
</dbReference>
<feature type="domain" description="TonB-dependent receptor plug" evidence="16">
    <location>
        <begin position="241"/>
        <end position="368"/>
    </location>
</feature>
<evidence type="ECO:0000256" key="11">
    <source>
        <dbReference type="ARBA" id="ARBA00023237"/>
    </source>
</evidence>
<evidence type="ECO:0000256" key="5">
    <source>
        <dbReference type="ARBA" id="ARBA00022692"/>
    </source>
</evidence>
<evidence type="ECO:0000256" key="2">
    <source>
        <dbReference type="ARBA" id="ARBA00022448"/>
    </source>
</evidence>
<dbReference type="Pfam" id="PF07715">
    <property type="entry name" value="Plug"/>
    <property type="match status" value="1"/>
</dbReference>
<protein>
    <submittedName>
        <fullName evidence="17">TonB-linked outer membrane protein, SusC/RagA family</fullName>
    </submittedName>
</protein>
<organism evidence="17 18">
    <name type="scientific">Pedobacter steynii</name>
    <dbReference type="NCBI Taxonomy" id="430522"/>
    <lineage>
        <taxon>Bacteria</taxon>
        <taxon>Pseudomonadati</taxon>
        <taxon>Bacteroidota</taxon>
        <taxon>Sphingobacteriia</taxon>
        <taxon>Sphingobacteriales</taxon>
        <taxon>Sphingobacteriaceae</taxon>
        <taxon>Pedobacter</taxon>
    </lineage>
</organism>
<evidence type="ECO:0000256" key="1">
    <source>
        <dbReference type="ARBA" id="ARBA00004571"/>
    </source>
</evidence>
<keyword evidence="11 12" id="KW-0998">Cell outer membrane</keyword>
<evidence type="ECO:0000259" key="16">
    <source>
        <dbReference type="Pfam" id="PF07715"/>
    </source>
</evidence>
<keyword evidence="4" id="KW-0406">Ion transport</keyword>
<sequence length="1238" mass="138673">MSCSSKQNVRQIPKKDYQMYKNYTRVFCVHYGLVHKTLLIMKLTTILLIISMLQLSAASFGQKVTLRKNNISVENILWEIRKQTGYDVLISTTKLKNSQKLNINFNQTPVAEVVEKIIEGRGLTYTIESRSIVILENDAPKKVNIQTKASTDIKGKVTDEKGLPLSGATVVEKGTKNYVLTDQKGEFSIKVASAEASLTISYIGYTTRTVSAGSGPINISLQPDSQNLNDVVVTGYQKIKKESLTGSVTKIKVADMKVASMGTLDKMLQGQVAGVTVETASAVFGTAPKIRIRGSSSLSGINEPLWVLDGVPLEAPLNIAPSELYSGGARNLLASALSGVNPEDIEDITVLRDATATAMYGTRAVNGVIIISTKRAKKNSALNINYSSNATFTMKPSITDFDVLNSKDQTTLNQEIFNIYQNALMSFSAENSGAYSKLQYLRNTKQLNDEQYRMQVKGLKETNTDWFNELYKNSLLQQHSLSASYGGEKATGRLSVSYYNDMGKTIGEKVDRYTVNLTSGYQITDRLSADLMLKYSNRNQRNPGTQVNPFIYARDASRAMRPYNENGGFEFYKKGYTDFNIINEINNNYIKLASADFLVQLDLKYRFSDKLRLSGIFNTRAVNNESNEIQTEYSNYANQFRQMGIVDMNGFMLTQNDRNPRLYKIPSNPGYLPPVSILPEGGILDRETSTSKFVTGRLQLDWDALYTQSGHKITLFGGAEATSNEQNGYFNRGYGYLSESKTTIPNYLATQRLIQATNLPADERRMYNGRNLLAGTNYYYTEQNRHTVAFYGNASYSFRDKYILDLSLRQDATNVTFSKFTPTWAAGIAWNVSKESFMKGFGDQISDLKLRASYGLRGNDGVRGPDMIAYYTNITRVYPDFNTTSVGIIEPENTDLKFEKEHIFSAGVDLTLLKAIDLSFNYYRRNNFDLLGNRQVAPSLGYTNKVFNWANMRNEGVELSINLRPVTLARDLSLNVMFNAAYNKNSVLSDLTGSNPTIYQIANSNGYALQGKPVLGLYAFRLAGLSSDGLPQYYDKDGNIVKSFLQTNTDIRNLEYQGSRDPLYSGGFTPTIRYRNMSLSAAFIFNAGHKVRMADFYRGGTMNSLFRDDTNIPGDFADRWTAPGNESHTVIPRLITENDRDNYNNAGFFDTSIFTAYNYNDMRTVNASYLRFRNLNFQYSFNELAKRLKMQNLSLGAEASNIAIWTSKRLKGQDPETLLNGLNIPPVKTFTISLNASF</sequence>
<dbReference type="Pfam" id="PF07660">
    <property type="entry name" value="STN"/>
    <property type="match status" value="1"/>
</dbReference>
<evidence type="ECO:0000256" key="13">
    <source>
        <dbReference type="RuleBase" id="RU003357"/>
    </source>
</evidence>
<dbReference type="InterPro" id="IPR008969">
    <property type="entry name" value="CarboxyPept-like_regulatory"/>
</dbReference>
<keyword evidence="5 12" id="KW-0812">Transmembrane</keyword>
<dbReference type="PROSITE" id="PS52016">
    <property type="entry name" value="TONB_DEPENDENT_REC_3"/>
    <property type="match status" value="1"/>
</dbReference>
<dbReference type="InterPro" id="IPR011662">
    <property type="entry name" value="Secretin/TonB_short_N"/>
</dbReference>
<evidence type="ECO:0000256" key="6">
    <source>
        <dbReference type="ARBA" id="ARBA00022729"/>
    </source>
</evidence>
<dbReference type="PANTHER" id="PTHR30069">
    <property type="entry name" value="TONB-DEPENDENT OUTER MEMBRANE RECEPTOR"/>
    <property type="match status" value="1"/>
</dbReference>
<evidence type="ECO:0000313" key="17">
    <source>
        <dbReference type="EMBL" id="SDM58285.1"/>
    </source>
</evidence>
<dbReference type="InterPro" id="IPR012910">
    <property type="entry name" value="Plug_dom"/>
</dbReference>
<evidence type="ECO:0000256" key="10">
    <source>
        <dbReference type="ARBA" id="ARBA00023170"/>
    </source>
</evidence>
<dbReference type="NCBIfam" id="TIGR04056">
    <property type="entry name" value="OMP_RagA_SusC"/>
    <property type="match status" value="1"/>
</dbReference>
<dbReference type="InterPro" id="IPR023997">
    <property type="entry name" value="TonB-dep_OMP_SusC/RagA_CS"/>
</dbReference>
<dbReference type="InterPro" id="IPR036942">
    <property type="entry name" value="Beta-barrel_TonB_sf"/>
</dbReference>
<dbReference type="InterPro" id="IPR037066">
    <property type="entry name" value="Plug_dom_sf"/>
</dbReference>
<keyword evidence="4" id="KW-0410">Iron transport</keyword>
<dbReference type="GO" id="GO:0044718">
    <property type="term" value="P:siderophore transmembrane transport"/>
    <property type="evidence" value="ECO:0007669"/>
    <property type="project" value="TreeGrafter"/>
</dbReference>
<keyword evidence="6" id="KW-0732">Signal</keyword>
<dbReference type="PANTHER" id="PTHR30069:SF29">
    <property type="entry name" value="HEMOGLOBIN AND HEMOGLOBIN-HAPTOGLOBIN-BINDING PROTEIN 1-RELATED"/>
    <property type="match status" value="1"/>
</dbReference>
<evidence type="ECO:0000259" key="14">
    <source>
        <dbReference type="Pfam" id="PF00593"/>
    </source>
</evidence>
<keyword evidence="9 12" id="KW-0472">Membrane</keyword>
<accession>A0A1G9UFI6</accession>
<gene>
    <name evidence="17" type="ORF">SAMN05421820_104149</name>
</gene>
<dbReference type="Pfam" id="PF13715">
    <property type="entry name" value="CarbopepD_reg_2"/>
    <property type="match status" value="1"/>
</dbReference>
<keyword evidence="2 12" id="KW-0813">Transport</keyword>
<evidence type="ECO:0000256" key="9">
    <source>
        <dbReference type="ARBA" id="ARBA00023136"/>
    </source>
</evidence>
<keyword evidence="7" id="KW-0408">Iron</keyword>